<dbReference type="AlphaFoldDB" id="X1DJV4"/>
<protein>
    <submittedName>
        <fullName evidence="1">Uncharacterized protein</fullName>
    </submittedName>
</protein>
<organism evidence="1">
    <name type="scientific">marine sediment metagenome</name>
    <dbReference type="NCBI Taxonomy" id="412755"/>
    <lineage>
        <taxon>unclassified sequences</taxon>
        <taxon>metagenomes</taxon>
        <taxon>ecological metagenomes</taxon>
    </lineage>
</organism>
<comment type="caution">
    <text evidence="1">The sequence shown here is derived from an EMBL/GenBank/DDBJ whole genome shotgun (WGS) entry which is preliminary data.</text>
</comment>
<reference evidence="1" key="1">
    <citation type="journal article" date="2014" name="Front. Microbiol.">
        <title>High frequency of phylogenetically diverse reductive dehalogenase-homologous genes in deep subseafloor sedimentary metagenomes.</title>
        <authorList>
            <person name="Kawai M."/>
            <person name="Futagami T."/>
            <person name="Toyoda A."/>
            <person name="Takaki Y."/>
            <person name="Nishi S."/>
            <person name="Hori S."/>
            <person name="Arai W."/>
            <person name="Tsubouchi T."/>
            <person name="Morono Y."/>
            <person name="Uchiyama I."/>
            <person name="Ito T."/>
            <person name="Fujiyama A."/>
            <person name="Inagaki F."/>
            <person name="Takami H."/>
        </authorList>
    </citation>
    <scope>NUCLEOTIDE SEQUENCE</scope>
    <source>
        <strain evidence="1">Expedition CK06-06</strain>
    </source>
</reference>
<dbReference type="EMBL" id="BART01029068">
    <property type="protein sequence ID" value="GAG96711.1"/>
    <property type="molecule type" value="Genomic_DNA"/>
</dbReference>
<evidence type="ECO:0000313" key="1">
    <source>
        <dbReference type="EMBL" id="GAG96711.1"/>
    </source>
</evidence>
<gene>
    <name evidence="1" type="ORF">S01H4_51095</name>
</gene>
<name>X1DJV4_9ZZZZ</name>
<accession>X1DJV4</accession>
<proteinExistence type="predicted"/>
<sequence length="65" mass="7467">MSPFPLYKGLIKSYLQLIWDPQKNAIYEDCASNAYGPNKEFMPLLDDVNFNLYPNSDITLIVHAD</sequence>